<accession>G8YT90</accession>
<name>G8YT90_PICSO</name>
<dbReference type="EMBL" id="FO082058">
    <property type="protein sequence ID" value="CCE73141.1"/>
    <property type="molecule type" value="Genomic_DNA"/>
</dbReference>
<dbReference type="AlphaFoldDB" id="G8YT90"/>
<evidence type="ECO:0000313" key="2">
    <source>
        <dbReference type="EMBL" id="CCE73141.1"/>
    </source>
</evidence>
<organism evidence="2 3">
    <name type="scientific">Pichia sorbitophila (strain ATCC MYA-4447 / BCRC 22081 / CBS 7064 / NBRC 10061 / NRRL Y-12695)</name>
    <name type="common">Hybrid yeast</name>
    <dbReference type="NCBI Taxonomy" id="559304"/>
    <lineage>
        <taxon>Eukaryota</taxon>
        <taxon>Fungi</taxon>
        <taxon>Dikarya</taxon>
        <taxon>Ascomycota</taxon>
        <taxon>Saccharomycotina</taxon>
        <taxon>Pichiomycetes</taxon>
        <taxon>Debaryomycetaceae</taxon>
        <taxon>Millerozyma</taxon>
    </lineage>
</organism>
<reference evidence="2 3" key="1">
    <citation type="journal article" date="2012" name="G3 (Bethesda)">
        <title>Pichia sorbitophila, an interspecies yeast hybrid reveals early steps of genome resolution following polyploidization.</title>
        <authorList>
            <person name="Leh Louis V."/>
            <person name="Despons L."/>
            <person name="Friedrich A."/>
            <person name="Martin T."/>
            <person name="Durrens P."/>
            <person name="Casaregola S."/>
            <person name="Neuveglise C."/>
            <person name="Fairhead C."/>
            <person name="Marck C."/>
            <person name="Cruz J.A."/>
            <person name="Straub M.L."/>
            <person name="Kugler V."/>
            <person name="Sacerdot C."/>
            <person name="Uzunov Z."/>
            <person name="Thierry A."/>
            <person name="Weiss S."/>
            <person name="Bleykasten C."/>
            <person name="De Montigny J."/>
            <person name="Jacques N."/>
            <person name="Jung P."/>
            <person name="Lemaire M."/>
            <person name="Mallet S."/>
            <person name="Morel G."/>
            <person name="Richard G.F."/>
            <person name="Sarkar A."/>
            <person name="Savel G."/>
            <person name="Schacherer J."/>
            <person name="Seret M.L."/>
            <person name="Talla E."/>
            <person name="Samson G."/>
            <person name="Jubin C."/>
            <person name="Poulain J."/>
            <person name="Vacherie B."/>
            <person name="Barbe V."/>
            <person name="Pelletier E."/>
            <person name="Sherman D.J."/>
            <person name="Westhof E."/>
            <person name="Weissenbach J."/>
            <person name="Baret P.V."/>
            <person name="Wincker P."/>
            <person name="Gaillardin C."/>
            <person name="Dujon B."/>
            <person name="Souciet J.L."/>
        </authorList>
    </citation>
    <scope>NUCLEOTIDE SEQUENCE [LARGE SCALE GENOMIC DNA]</scope>
    <source>
        <strain evidence="3">ATCC MYA-4447 / BCRC 22081 / CBS 7064 / NBRC 10061 / NRRL Y-12695</strain>
    </source>
</reference>
<dbReference type="Proteomes" id="UP000005222">
    <property type="component" value="Chromosome B"/>
</dbReference>
<protein>
    <submittedName>
        <fullName evidence="2">Piso0_000162 protein</fullName>
    </submittedName>
</protein>
<feature type="region of interest" description="Disordered" evidence="1">
    <location>
        <begin position="1"/>
        <end position="29"/>
    </location>
</feature>
<gene>
    <name evidence="2" type="primary">Piso0_000162</name>
    <name evidence="2" type="ORF">GNLVRS01_PISO0B03455g</name>
</gene>
<proteinExistence type="predicted"/>
<sequence length="153" mass="17358">MLTVFARRRPSEPPCGKRRNLARGSPACSADTRPWRYGAMAKWRMASAQANEDAAMLARCRIIVTFVIISVPRCTTYAGLRLQRKKKKRKYKKRQMLSNDDSNIQCSVGKSSLRRSPFVVFRCLALVPQYTDRESFCCCVAEMGTHSDSPPFS</sequence>
<evidence type="ECO:0000256" key="1">
    <source>
        <dbReference type="SAM" id="MobiDB-lite"/>
    </source>
</evidence>
<dbReference type="HOGENOM" id="CLU_144314_0_0_1"/>
<dbReference type="InParanoid" id="G8YT90"/>
<keyword evidence="3" id="KW-1185">Reference proteome</keyword>
<evidence type="ECO:0000313" key="3">
    <source>
        <dbReference type="Proteomes" id="UP000005222"/>
    </source>
</evidence>